<evidence type="ECO:0000313" key="2">
    <source>
        <dbReference type="EMBL" id="KAK3369627.1"/>
    </source>
</evidence>
<evidence type="ECO:0000313" key="3">
    <source>
        <dbReference type="Proteomes" id="UP001287356"/>
    </source>
</evidence>
<sequence length="250" mass="28428">MTAIPRIQQVPRFVFRLTQPYRRHNRLSTMAAQPSTQTTRPGPMPTIPDLVVPPHFYRFNTPAQEYIARNNKPWDGIAVGALVFSPELKVLVIQRAKTDSLPDKWEIPSGVVSNDPAKDATIISAVARELWEETGLLARGLARLVTAPLVGYPESEAQHQTEADGFVFNNSTRTKVFCRYVFEVVYVEDMAPGTPIKLNPCEHQDFLWATEEEIRDRIVGKEKREIEFTSEHLQRLILEGFKLKRNSCSP</sequence>
<protein>
    <submittedName>
        <fullName evidence="2">NUDIX domain protein</fullName>
    </submittedName>
</protein>
<dbReference type="InterPro" id="IPR000086">
    <property type="entry name" value="NUDIX_hydrolase_dom"/>
</dbReference>
<dbReference type="EMBL" id="JAULSN010000006">
    <property type="protein sequence ID" value="KAK3369627.1"/>
    <property type="molecule type" value="Genomic_DNA"/>
</dbReference>
<accession>A0AAE0N3Q5</accession>
<name>A0AAE0N3Q5_9PEZI</name>
<dbReference type="SUPFAM" id="SSF55811">
    <property type="entry name" value="Nudix"/>
    <property type="match status" value="1"/>
</dbReference>
<dbReference type="PANTHER" id="PTHR43736">
    <property type="entry name" value="ADP-RIBOSE PYROPHOSPHATASE"/>
    <property type="match status" value="1"/>
</dbReference>
<dbReference type="Proteomes" id="UP001287356">
    <property type="component" value="Unassembled WGS sequence"/>
</dbReference>
<keyword evidence="3" id="KW-1185">Reference proteome</keyword>
<organism evidence="2 3">
    <name type="scientific">Lasiosphaeria ovina</name>
    <dbReference type="NCBI Taxonomy" id="92902"/>
    <lineage>
        <taxon>Eukaryota</taxon>
        <taxon>Fungi</taxon>
        <taxon>Dikarya</taxon>
        <taxon>Ascomycota</taxon>
        <taxon>Pezizomycotina</taxon>
        <taxon>Sordariomycetes</taxon>
        <taxon>Sordariomycetidae</taxon>
        <taxon>Sordariales</taxon>
        <taxon>Lasiosphaeriaceae</taxon>
        <taxon>Lasiosphaeria</taxon>
    </lineage>
</organism>
<feature type="domain" description="Nudix hydrolase" evidence="1">
    <location>
        <begin position="74"/>
        <end position="234"/>
    </location>
</feature>
<dbReference type="InterPro" id="IPR015797">
    <property type="entry name" value="NUDIX_hydrolase-like_dom_sf"/>
</dbReference>
<dbReference type="PANTHER" id="PTHR43736:SF1">
    <property type="entry name" value="DIHYDRONEOPTERIN TRIPHOSPHATE DIPHOSPHATASE"/>
    <property type="match status" value="1"/>
</dbReference>
<comment type="caution">
    <text evidence="2">The sequence shown here is derived from an EMBL/GenBank/DDBJ whole genome shotgun (WGS) entry which is preliminary data.</text>
</comment>
<reference evidence="2" key="2">
    <citation type="submission" date="2023-06" db="EMBL/GenBank/DDBJ databases">
        <authorList>
            <consortium name="Lawrence Berkeley National Laboratory"/>
            <person name="Haridas S."/>
            <person name="Hensen N."/>
            <person name="Bonometti L."/>
            <person name="Westerberg I."/>
            <person name="Brannstrom I.O."/>
            <person name="Guillou S."/>
            <person name="Cros-Aarteil S."/>
            <person name="Calhoun S."/>
            <person name="Kuo A."/>
            <person name="Mondo S."/>
            <person name="Pangilinan J."/>
            <person name="Riley R."/>
            <person name="Labutti K."/>
            <person name="Andreopoulos B."/>
            <person name="Lipzen A."/>
            <person name="Chen C."/>
            <person name="Yanf M."/>
            <person name="Daum C."/>
            <person name="Ng V."/>
            <person name="Clum A."/>
            <person name="Steindorff A."/>
            <person name="Ohm R."/>
            <person name="Martin F."/>
            <person name="Silar P."/>
            <person name="Natvig D."/>
            <person name="Lalanne C."/>
            <person name="Gautier V."/>
            <person name="Ament-Velasquez S.L."/>
            <person name="Kruys A."/>
            <person name="Hutchinson M.I."/>
            <person name="Powell A.J."/>
            <person name="Barry K."/>
            <person name="Miller A.N."/>
            <person name="Grigoriev I.V."/>
            <person name="Debuchy R."/>
            <person name="Gladieux P."/>
            <person name="Thoren M.H."/>
            <person name="Johannesson H."/>
        </authorList>
    </citation>
    <scope>NUCLEOTIDE SEQUENCE</scope>
    <source>
        <strain evidence="2">CBS 958.72</strain>
    </source>
</reference>
<reference evidence="2" key="1">
    <citation type="journal article" date="2023" name="Mol. Phylogenet. Evol.">
        <title>Genome-scale phylogeny and comparative genomics of the fungal order Sordariales.</title>
        <authorList>
            <person name="Hensen N."/>
            <person name="Bonometti L."/>
            <person name="Westerberg I."/>
            <person name="Brannstrom I.O."/>
            <person name="Guillou S."/>
            <person name="Cros-Aarteil S."/>
            <person name="Calhoun S."/>
            <person name="Haridas S."/>
            <person name="Kuo A."/>
            <person name="Mondo S."/>
            <person name="Pangilinan J."/>
            <person name="Riley R."/>
            <person name="LaButti K."/>
            <person name="Andreopoulos B."/>
            <person name="Lipzen A."/>
            <person name="Chen C."/>
            <person name="Yan M."/>
            <person name="Daum C."/>
            <person name="Ng V."/>
            <person name="Clum A."/>
            <person name="Steindorff A."/>
            <person name="Ohm R.A."/>
            <person name="Martin F."/>
            <person name="Silar P."/>
            <person name="Natvig D.O."/>
            <person name="Lalanne C."/>
            <person name="Gautier V."/>
            <person name="Ament-Velasquez S.L."/>
            <person name="Kruys A."/>
            <person name="Hutchinson M.I."/>
            <person name="Powell A.J."/>
            <person name="Barry K."/>
            <person name="Miller A.N."/>
            <person name="Grigoriev I.V."/>
            <person name="Debuchy R."/>
            <person name="Gladieux P."/>
            <person name="Hiltunen Thoren M."/>
            <person name="Johannesson H."/>
        </authorList>
    </citation>
    <scope>NUCLEOTIDE SEQUENCE</scope>
    <source>
        <strain evidence="2">CBS 958.72</strain>
    </source>
</reference>
<gene>
    <name evidence="2" type="ORF">B0T24DRAFT_632927</name>
</gene>
<dbReference type="Pfam" id="PF00293">
    <property type="entry name" value="NUDIX"/>
    <property type="match status" value="1"/>
</dbReference>
<dbReference type="Gene3D" id="3.90.79.10">
    <property type="entry name" value="Nucleoside Triphosphate Pyrophosphohydrolase"/>
    <property type="match status" value="1"/>
</dbReference>
<dbReference type="AlphaFoldDB" id="A0AAE0N3Q5"/>
<dbReference type="PROSITE" id="PS51462">
    <property type="entry name" value="NUDIX"/>
    <property type="match status" value="1"/>
</dbReference>
<evidence type="ECO:0000259" key="1">
    <source>
        <dbReference type="PROSITE" id="PS51462"/>
    </source>
</evidence>
<proteinExistence type="predicted"/>
<dbReference type="CDD" id="cd02883">
    <property type="entry name" value="NUDIX_Hydrolase"/>
    <property type="match status" value="1"/>
</dbReference>